<feature type="domain" description="AB hydrolase-1" evidence="4">
    <location>
        <begin position="37"/>
        <end position="297"/>
    </location>
</feature>
<dbReference type="RefSeq" id="WP_183883178.1">
    <property type="nucleotide sequence ID" value="NZ_JACHCE010000005.1"/>
</dbReference>
<dbReference type="InterPro" id="IPR029058">
    <property type="entry name" value="AB_hydrolase_fold"/>
</dbReference>
<dbReference type="PRINTS" id="PR00111">
    <property type="entry name" value="ABHYDROLASE"/>
</dbReference>
<dbReference type="GO" id="GO:0016020">
    <property type="term" value="C:membrane"/>
    <property type="evidence" value="ECO:0007669"/>
    <property type="project" value="TreeGrafter"/>
</dbReference>
<reference evidence="5 6" key="1">
    <citation type="submission" date="2020-08" db="EMBL/GenBank/DDBJ databases">
        <title>Genomic Encyclopedia of Type Strains, Phase IV (KMG-V): Genome sequencing to study the core and pangenomes of soil and plant-associated prokaryotes.</title>
        <authorList>
            <person name="Whitman W."/>
        </authorList>
    </citation>
    <scope>NUCLEOTIDE SEQUENCE [LARGE SCALE GENOMIC DNA]</scope>
    <source>
        <strain evidence="5 6">S3M1</strain>
    </source>
</reference>
<dbReference type="InterPro" id="IPR002410">
    <property type="entry name" value="Peptidase_S33"/>
</dbReference>
<dbReference type="SUPFAM" id="SSF53474">
    <property type="entry name" value="alpha/beta-Hydrolases"/>
    <property type="match status" value="1"/>
</dbReference>
<evidence type="ECO:0000256" key="3">
    <source>
        <dbReference type="SAM" id="SignalP"/>
    </source>
</evidence>
<feature type="chain" id="PRO_5031323682" evidence="3">
    <location>
        <begin position="24"/>
        <end position="314"/>
    </location>
</feature>
<evidence type="ECO:0000313" key="6">
    <source>
        <dbReference type="Proteomes" id="UP000537204"/>
    </source>
</evidence>
<accession>A0A7W8ZNG7</accession>
<evidence type="ECO:0000256" key="1">
    <source>
        <dbReference type="ARBA" id="ARBA00010088"/>
    </source>
</evidence>
<dbReference type="GO" id="GO:0004177">
    <property type="term" value="F:aminopeptidase activity"/>
    <property type="evidence" value="ECO:0007669"/>
    <property type="project" value="UniProtKB-KW"/>
</dbReference>
<dbReference type="InterPro" id="IPR000073">
    <property type="entry name" value="AB_hydrolase_1"/>
</dbReference>
<dbReference type="PANTHER" id="PTHR43798:SF33">
    <property type="entry name" value="HYDROLASE, PUTATIVE (AFU_ORTHOLOGUE AFUA_2G14860)-RELATED"/>
    <property type="match status" value="1"/>
</dbReference>
<gene>
    <name evidence="5" type="ORF">HDE68_003204</name>
</gene>
<feature type="signal peptide" evidence="3">
    <location>
        <begin position="1"/>
        <end position="23"/>
    </location>
</feature>
<comment type="similarity">
    <text evidence="1">Belongs to the peptidase S33 family.</text>
</comment>
<protein>
    <submittedName>
        <fullName evidence="5">Proline iminopeptidase</fullName>
        <ecNumber evidence="5">3.4.11.5</ecNumber>
    </submittedName>
</protein>
<dbReference type="PRINTS" id="PR00793">
    <property type="entry name" value="PROAMNOPTASE"/>
</dbReference>
<dbReference type="InterPro" id="IPR050266">
    <property type="entry name" value="AB_hydrolase_sf"/>
</dbReference>
<dbReference type="PANTHER" id="PTHR43798">
    <property type="entry name" value="MONOACYLGLYCEROL LIPASE"/>
    <property type="match status" value="1"/>
</dbReference>
<dbReference type="Pfam" id="PF00561">
    <property type="entry name" value="Abhydrolase_1"/>
    <property type="match status" value="1"/>
</dbReference>
<evidence type="ECO:0000256" key="2">
    <source>
        <dbReference type="ARBA" id="ARBA00022801"/>
    </source>
</evidence>
<dbReference type="Proteomes" id="UP000537204">
    <property type="component" value="Unassembled WGS sequence"/>
</dbReference>
<dbReference type="EC" id="3.4.11.5" evidence="5"/>
<dbReference type="GO" id="GO:0006508">
    <property type="term" value="P:proteolysis"/>
    <property type="evidence" value="ECO:0007669"/>
    <property type="project" value="InterPro"/>
</dbReference>
<keyword evidence="3" id="KW-0732">Signal</keyword>
<sequence>MLIKKILLLVTFIACTYCHSLFAQSLYSKAYGDSKNPPLIFIHGGPRGNSTLFEGTTAKRLADMGFFVIVYDRRGEGRSADPAARVNFEEAFNDLNQLIAQYGLKKVNLIGHSFGGIVSTLFTNRYPEKVERLILTGALFAQQESYNYILQSGEKKAIAQKDTAAISKIHYIKTLDKRGAEYRQLTYGIGSRFGYFKMPEPTEESIRVNKEYETSEFSKSDIRNDQAPALFYKNESLVNIDTKPILKGLSDKGVKLFAIYGADDGIFSPKQLLDLEKITGKDKFHIIRNCSHYPFADQQGEFLKTMKNIMDRRA</sequence>
<dbReference type="AlphaFoldDB" id="A0A7W8ZNG7"/>
<comment type="caution">
    <text evidence="5">The sequence shown here is derived from an EMBL/GenBank/DDBJ whole genome shotgun (WGS) entry which is preliminary data.</text>
</comment>
<keyword evidence="2 5" id="KW-0378">Hydrolase</keyword>
<keyword evidence="5" id="KW-0031">Aminopeptidase</keyword>
<proteinExistence type="inferred from homology"/>
<organism evidence="5 6">
    <name type="scientific">Pedobacter cryoconitis</name>
    <dbReference type="NCBI Taxonomy" id="188932"/>
    <lineage>
        <taxon>Bacteria</taxon>
        <taxon>Pseudomonadati</taxon>
        <taxon>Bacteroidota</taxon>
        <taxon>Sphingobacteriia</taxon>
        <taxon>Sphingobacteriales</taxon>
        <taxon>Sphingobacteriaceae</taxon>
        <taxon>Pedobacter</taxon>
    </lineage>
</organism>
<keyword evidence="5" id="KW-0645">Protease</keyword>
<dbReference type="Gene3D" id="3.40.50.1820">
    <property type="entry name" value="alpha/beta hydrolase"/>
    <property type="match status" value="1"/>
</dbReference>
<dbReference type="EMBL" id="JACHCE010000005">
    <property type="protein sequence ID" value="MBB5637289.1"/>
    <property type="molecule type" value="Genomic_DNA"/>
</dbReference>
<evidence type="ECO:0000259" key="4">
    <source>
        <dbReference type="Pfam" id="PF00561"/>
    </source>
</evidence>
<name>A0A7W8ZNG7_9SPHI</name>
<evidence type="ECO:0000313" key="5">
    <source>
        <dbReference type="EMBL" id="MBB5637289.1"/>
    </source>
</evidence>